<name>A0AAV8ZKN0_9CUCU</name>
<evidence type="ECO:0000313" key="1">
    <source>
        <dbReference type="EMBL" id="KAJ8964151.1"/>
    </source>
</evidence>
<keyword evidence="2" id="KW-1185">Reference proteome</keyword>
<dbReference type="AlphaFoldDB" id="A0AAV8ZKN0"/>
<proteinExistence type="predicted"/>
<protein>
    <submittedName>
        <fullName evidence="1">Uncharacterized protein</fullName>
    </submittedName>
</protein>
<evidence type="ECO:0000313" key="2">
    <source>
        <dbReference type="Proteomes" id="UP001162156"/>
    </source>
</evidence>
<sequence>MIIIGKKMDLKQLNTFGLIENKPLVKLSELPLDAPHPTISLKVTKGKFGESIFVELEDKAVFLPKRVTDYLKPNIKKFTTLKYSLIYRGTKEVGKPQPANQFEIVDTREE</sequence>
<gene>
    <name evidence="1" type="ORF">NQ314_005092</name>
</gene>
<organism evidence="1 2">
    <name type="scientific">Rhamnusium bicolor</name>
    <dbReference type="NCBI Taxonomy" id="1586634"/>
    <lineage>
        <taxon>Eukaryota</taxon>
        <taxon>Metazoa</taxon>
        <taxon>Ecdysozoa</taxon>
        <taxon>Arthropoda</taxon>
        <taxon>Hexapoda</taxon>
        <taxon>Insecta</taxon>
        <taxon>Pterygota</taxon>
        <taxon>Neoptera</taxon>
        <taxon>Endopterygota</taxon>
        <taxon>Coleoptera</taxon>
        <taxon>Polyphaga</taxon>
        <taxon>Cucujiformia</taxon>
        <taxon>Chrysomeloidea</taxon>
        <taxon>Cerambycidae</taxon>
        <taxon>Lepturinae</taxon>
        <taxon>Rhagiini</taxon>
        <taxon>Rhamnusium</taxon>
    </lineage>
</organism>
<reference evidence="1" key="1">
    <citation type="journal article" date="2023" name="Insect Mol. Biol.">
        <title>Genome sequencing provides insights into the evolution of gene families encoding plant cell wall-degrading enzymes in longhorned beetles.</title>
        <authorList>
            <person name="Shin N.R."/>
            <person name="Okamura Y."/>
            <person name="Kirsch R."/>
            <person name="Pauchet Y."/>
        </authorList>
    </citation>
    <scope>NUCLEOTIDE SEQUENCE</scope>
    <source>
        <strain evidence="1">RBIC_L_NR</strain>
    </source>
</reference>
<dbReference type="Proteomes" id="UP001162156">
    <property type="component" value="Unassembled WGS sequence"/>
</dbReference>
<accession>A0AAV8ZKN0</accession>
<comment type="caution">
    <text evidence="1">The sequence shown here is derived from an EMBL/GenBank/DDBJ whole genome shotgun (WGS) entry which is preliminary data.</text>
</comment>
<dbReference type="EMBL" id="JANEYF010001438">
    <property type="protein sequence ID" value="KAJ8964151.1"/>
    <property type="molecule type" value="Genomic_DNA"/>
</dbReference>